<protein>
    <recommendedName>
        <fullName evidence="7">Proteasome subunit alpha type</fullName>
    </recommendedName>
</protein>
<comment type="similarity">
    <text evidence="6 7">Belongs to the peptidase T1A family.</text>
</comment>
<dbReference type="SMART" id="SM00948">
    <property type="entry name" value="Proteasome_A_N"/>
    <property type="match status" value="1"/>
</dbReference>
<reference evidence="9 10" key="1">
    <citation type="submission" date="2016-02" db="EMBL/GenBank/DDBJ databases">
        <title>Comparative genomic and transcriptomic foundation for Pichia pastoris.</title>
        <authorList>
            <person name="Love K.R."/>
            <person name="Shah K.A."/>
            <person name="Whittaker C.A."/>
            <person name="Wu J."/>
            <person name="Bartlett M.C."/>
            <person name="Ma D."/>
            <person name="Leeson R.L."/>
            <person name="Priest M."/>
            <person name="Young S.K."/>
            <person name="Love J.C."/>
        </authorList>
    </citation>
    <scope>NUCLEOTIDE SEQUENCE [LARGE SCALE GENOMIC DNA]</scope>
    <source>
        <strain evidence="9 10">ATCC 28485</strain>
    </source>
</reference>
<feature type="domain" description="Proteasome alpha-type subunits" evidence="8">
    <location>
        <begin position="5"/>
        <end position="27"/>
    </location>
</feature>
<dbReference type="FunFam" id="3.60.20.10:FF:000009">
    <property type="entry name" value="Proteasome subunit alpha type-3"/>
    <property type="match status" value="1"/>
</dbReference>
<keyword evidence="3 6" id="KW-0647">Proteasome</keyword>
<dbReference type="InterPro" id="IPR023332">
    <property type="entry name" value="Proteasome_alpha-type"/>
</dbReference>
<dbReference type="OrthoDB" id="431557at2759"/>
<comment type="subunit">
    <text evidence="5">The 26S proteasome consists of a 20S proteasome core and two 19S regulatory subunits. The 20S proteasome core is composed of 28 subunits that are arranged in four stacked rings, resulting in a barrel-shaped structure. The two end rings are each formed by seven alpha subunits, and the two central rings are each formed by seven beta subunits. The catalytic chamber with the active sites is on the inside of the barrel.</text>
</comment>
<dbReference type="InterPro" id="IPR000426">
    <property type="entry name" value="Proteasome_asu_N"/>
</dbReference>
<gene>
    <name evidence="9" type="primary">PRE9</name>
    <name evidence="9" type="ORF">ATY40_BA7504829</name>
</gene>
<dbReference type="PANTHER" id="PTHR11599">
    <property type="entry name" value="PROTEASOME SUBUNIT ALPHA/BETA"/>
    <property type="match status" value="1"/>
</dbReference>
<evidence type="ECO:0000256" key="4">
    <source>
        <dbReference type="ARBA" id="ARBA00023242"/>
    </source>
</evidence>
<dbReference type="Pfam" id="PF00227">
    <property type="entry name" value="Proteasome"/>
    <property type="match status" value="1"/>
</dbReference>
<dbReference type="GO" id="GO:0019773">
    <property type="term" value="C:proteasome core complex, alpha-subunit complex"/>
    <property type="evidence" value="ECO:0007669"/>
    <property type="project" value="UniProtKB-UniRule"/>
</dbReference>
<keyword evidence="4 7" id="KW-0539">Nucleus</keyword>
<evidence type="ECO:0000313" key="10">
    <source>
        <dbReference type="Proteomes" id="UP000094565"/>
    </source>
</evidence>
<evidence type="ECO:0000256" key="2">
    <source>
        <dbReference type="ARBA" id="ARBA00022490"/>
    </source>
</evidence>
<evidence type="ECO:0000256" key="1">
    <source>
        <dbReference type="ARBA" id="ARBA00003542"/>
    </source>
</evidence>
<comment type="function">
    <text evidence="1">The proteasome degrades poly-ubiquitinated proteins in the cytoplasm and in the nucleus. It is essential for the regulated turnover of proteins and for the removal of misfolded proteins. The proteasome is a multicatalytic proteinase complex that is characterized by its ability to cleave peptides with Arg, Phe, Tyr, Leu, and Glu adjacent to the leaving group at neutral or slightly basic pH. It has an ATP-dependent proteolytic activity.</text>
</comment>
<evidence type="ECO:0000313" key="9">
    <source>
        <dbReference type="EMBL" id="ANZ77510.1"/>
    </source>
</evidence>
<organism evidence="9 10">
    <name type="scientific">Komagataella pastoris</name>
    <name type="common">Yeast</name>
    <name type="synonym">Pichia pastoris</name>
    <dbReference type="NCBI Taxonomy" id="4922"/>
    <lineage>
        <taxon>Eukaryota</taxon>
        <taxon>Fungi</taxon>
        <taxon>Dikarya</taxon>
        <taxon>Ascomycota</taxon>
        <taxon>Saccharomycotina</taxon>
        <taxon>Pichiomycetes</taxon>
        <taxon>Pichiales</taxon>
        <taxon>Pichiaceae</taxon>
        <taxon>Komagataella</taxon>
    </lineage>
</organism>
<evidence type="ECO:0000256" key="5">
    <source>
        <dbReference type="ARBA" id="ARBA00026071"/>
    </source>
</evidence>
<evidence type="ECO:0000259" key="8">
    <source>
        <dbReference type="PROSITE" id="PS00388"/>
    </source>
</evidence>
<comment type="subcellular location">
    <subcellularLocation>
        <location evidence="7">Cytoplasm</location>
    </subcellularLocation>
    <subcellularLocation>
        <location evidence="7">Nucleus</location>
    </subcellularLocation>
</comment>
<dbReference type="InterPro" id="IPR050115">
    <property type="entry name" value="Proteasome_alpha"/>
</dbReference>
<dbReference type="GO" id="GO:0043161">
    <property type="term" value="P:proteasome-mediated ubiquitin-dependent protein catabolic process"/>
    <property type="evidence" value="ECO:0007669"/>
    <property type="project" value="UniProtKB-ARBA"/>
</dbReference>
<dbReference type="PROSITE" id="PS00854">
    <property type="entry name" value="PROTEASOME_BETA_1"/>
    <property type="match status" value="1"/>
</dbReference>
<dbReference type="Gene3D" id="3.60.20.10">
    <property type="entry name" value="Glutamine Phosphoribosylpyrophosphate, subunit 1, domain 1"/>
    <property type="match status" value="1"/>
</dbReference>
<dbReference type="GO" id="GO:0005634">
    <property type="term" value="C:nucleus"/>
    <property type="evidence" value="ECO:0007669"/>
    <property type="project" value="UniProtKB-SubCell"/>
</dbReference>
<dbReference type="InterPro" id="IPR029055">
    <property type="entry name" value="Ntn_hydrolases_N"/>
</dbReference>
<dbReference type="InterPro" id="IPR001353">
    <property type="entry name" value="Proteasome_sua/b"/>
</dbReference>
<evidence type="ECO:0000256" key="6">
    <source>
        <dbReference type="PROSITE-ProRule" id="PRU00808"/>
    </source>
</evidence>
<dbReference type="GO" id="GO:0010499">
    <property type="term" value="P:proteasomal ubiquitin-independent protein catabolic process"/>
    <property type="evidence" value="ECO:0007669"/>
    <property type="project" value="UniProtKB-ARBA"/>
</dbReference>
<name>A0A1B2JHJ1_PICPA</name>
<dbReference type="SUPFAM" id="SSF56235">
    <property type="entry name" value="N-terminal nucleophile aminohydrolases (Ntn hydrolases)"/>
    <property type="match status" value="1"/>
</dbReference>
<dbReference type="EMBL" id="CP014587">
    <property type="protein sequence ID" value="ANZ77510.1"/>
    <property type="molecule type" value="Genomic_DNA"/>
</dbReference>
<dbReference type="NCBIfam" id="NF003075">
    <property type="entry name" value="PRK03996.1"/>
    <property type="match status" value="1"/>
</dbReference>
<dbReference type="Pfam" id="PF10584">
    <property type="entry name" value="Proteasome_A_N"/>
    <property type="match status" value="1"/>
</dbReference>
<dbReference type="CDD" id="cd03752">
    <property type="entry name" value="proteasome_alpha_type_4"/>
    <property type="match status" value="1"/>
</dbReference>
<dbReference type="Proteomes" id="UP000094565">
    <property type="component" value="Chromosome 4"/>
</dbReference>
<keyword evidence="2 7" id="KW-0963">Cytoplasm</keyword>
<sequence length="252" mass="28018">MSRRYDSRTTIFSPEGRLYQVEYALEAISHAGTAIGVLANDGVVLAAEKKVTSKLLEQDSSAEKMYILNDNMICAVAGMTADAGILINNVRITAQGYLKTYNENIPCEMLVRHLCDIKQGYTQHGGLRPFGVSFIYAGYDERYGFQLYTSNPSGNYSGWKATSVGANNSSAQTLLKQDYKNDMNLEEAKNLALKVLSKTMDSSSLTSEKIEFATITKNSNGNIVHRIWKPEQIDQLLRDSGLVEKDEDDEEK</sequence>
<dbReference type="InterPro" id="IPR016050">
    <property type="entry name" value="Proteasome_bsu_CS"/>
</dbReference>
<accession>A0A1B2JHJ1</accession>
<proteinExistence type="inferred from homology"/>
<dbReference type="PROSITE" id="PS00388">
    <property type="entry name" value="PROTEASOME_ALPHA_1"/>
    <property type="match status" value="1"/>
</dbReference>
<evidence type="ECO:0000256" key="7">
    <source>
        <dbReference type="RuleBase" id="RU000551"/>
    </source>
</evidence>
<keyword evidence="10" id="KW-1185">Reference proteome</keyword>
<dbReference type="GO" id="GO:0005737">
    <property type="term" value="C:cytoplasm"/>
    <property type="evidence" value="ECO:0007669"/>
    <property type="project" value="UniProtKB-SubCell"/>
</dbReference>
<evidence type="ECO:0000256" key="3">
    <source>
        <dbReference type="ARBA" id="ARBA00022942"/>
    </source>
</evidence>
<dbReference type="PROSITE" id="PS51475">
    <property type="entry name" value="PROTEASOME_ALPHA_2"/>
    <property type="match status" value="1"/>
</dbReference>
<dbReference type="AlphaFoldDB" id="A0A1B2JHJ1"/>